<evidence type="ECO:0000313" key="2">
    <source>
        <dbReference type="EMBL" id="CAG2066799.1"/>
    </source>
</evidence>
<keyword evidence="3" id="KW-1185">Reference proteome</keyword>
<reference evidence="2" key="1">
    <citation type="submission" date="2021-03" db="EMBL/GenBank/DDBJ databases">
        <authorList>
            <person name="Tran Van P."/>
        </authorList>
    </citation>
    <scope>NUCLEOTIDE SEQUENCE</scope>
</reference>
<sequence>RCGRSHILDTTPGLVPPHSRDLTSPSSGHPSHQLMLTIVFETGSYLKPKRLKTKLSTVETLVDIHYKVNQISFS</sequence>
<gene>
    <name evidence="2" type="ORF">TPAB3V08_LOCUS13742</name>
</gene>
<name>A0ABN7PI42_TIMPD</name>
<dbReference type="EMBL" id="CAJPIN010059141">
    <property type="protein sequence ID" value="CAG2066799.1"/>
    <property type="molecule type" value="Genomic_DNA"/>
</dbReference>
<accession>A0ABN7PI42</accession>
<feature type="region of interest" description="Disordered" evidence="1">
    <location>
        <begin position="1"/>
        <end position="30"/>
    </location>
</feature>
<protein>
    <submittedName>
        <fullName evidence="2">Uncharacterized protein</fullName>
    </submittedName>
</protein>
<comment type="caution">
    <text evidence="2">The sequence shown here is derived from an EMBL/GenBank/DDBJ whole genome shotgun (WGS) entry which is preliminary data.</text>
</comment>
<dbReference type="Proteomes" id="UP001153148">
    <property type="component" value="Unassembled WGS sequence"/>
</dbReference>
<evidence type="ECO:0000313" key="3">
    <source>
        <dbReference type="Proteomes" id="UP001153148"/>
    </source>
</evidence>
<feature type="non-terminal residue" evidence="2">
    <location>
        <position position="1"/>
    </location>
</feature>
<organism evidence="2 3">
    <name type="scientific">Timema podura</name>
    <name type="common">Walking stick</name>
    <dbReference type="NCBI Taxonomy" id="61482"/>
    <lineage>
        <taxon>Eukaryota</taxon>
        <taxon>Metazoa</taxon>
        <taxon>Ecdysozoa</taxon>
        <taxon>Arthropoda</taxon>
        <taxon>Hexapoda</taxon>
        <taxon>Insecta</taxon>
        <taxon>Pterygota</taxon>
        <taxon>Neoptera</taxon>
        <taxon>Polyneoptera</taxon>
        <taxon>Phasmatodea</taxon>
        <taxon>Timematodea</taxon>
        <taxon>Timematoidea</taxon>
        <taxon>Timematidae</taxon>
        <taxon>Timema</taxon>
    </lineage>
</organism>
<proteinExistence type="predicted"/>
<evidence type="ECO:0000256" key="1">
    <source>
        <dbReference type="SAM" id="MobiDB-lite"/>
    </source>
</evidence>